<comment type="caution">
    <text evidence="2">The sequence shown here is derived from an EMBL/GenBank/DDBJ whole genome shotgun (WGS) entry which is preliminary data.</text>
</comment>
<keyword evidence="1" id="KW-0732">Signal</keyword>
<reference evidence="2" key="1">
    <citation type="submission" date="2022-01" db="EMBL/GenBank/DDBJ databases">
        <title>Genome Sequence Resource for Two Populations of Ditylenchus destructor, the Migratory Endoparasitic Phytonematode.</title>
        <authorList>
            <person name="Zhang H."/>
            <person name="Lin R."/>
            <person name="Xie B."/>
        </authorList>
    </citation>
    <scope>NUCLEOTIDE SEQUENCE</scope>
    <source>
        <strain evidence="2">BazhouSP</strain>
    </source>
</reference>
<accession>A0AAD4R3P3</accession>
<sequence length="154" mass="17908">MSHLRTVVQIMRRRMSMLVISLTVLIVFVSCGSDARELTPSGINPDLFPEQTFDASAPFCLPEREPCGFYSFSLHGRAPFKWIKSWCRCAPKYDCIYDRTDMKMRVYRQICVSKDEAEDEQSEEVPIARPVSQPHRSHKIHRHVSLKQQYPFLA</sequence>
<evidence type="ECO:0000313" key="2">
    <source>
        <dbReference type="EMBL" id="KAI1713854.1"/>
    </source>
</evidence>
<dbReference type="Proteomes" id="UP001201812">
    <property type="component" value="Unassembled WGS sequence"/>
</dbReference>
<dbReference type="EMBL" id="JAKKPZ010000014">
    <property type="protein sequence ID" value="KAI1713854.1"/>
    <property type="molecule type" value="Genomic_DNA"/>
</dbReference>
<evidence type="ECO:0000313" key="3">
    <source>
        <dbReference type="Proteomes" id="UP001201812"/>
    </source>
</evidence>
<proteinExistence type="predicted"/>
<dbReference type="AlphaFoldDB" id="A0AAD4R3P3"/>
<keyword evidence="3" id="KW-1185">Reference proteome</keyword>
<gene>
    <name evidence="2" type="ORF">DdX_08736</name>
</gene>
<name>A0AAD4R3P3_9BILA</name>
<dbReference type="PROSITE" id="PS51257">
    <property type="entry name" value="PROKAR_LIPOPROTEIN"/>
    <property type="match status" value="1"/>
</dbReference>
<organism evidence="2 3">
    <name type="scientific">Ditylenchus destructor</name>
    <dbReference type="NCBI Taxonomy" id="166010"/>
    <lineage>
        <taxon>Eukaryota</taxon>
        <taxon>Metazoa</taxon>
        <taxon>Ecdysozoa</taxon>
        <taxon>Nematoda</taxon>
        <taxon>Chromadorea</taxon>
        <taxon>Rhabditida</taxon>
        <taxon>Tylenchina</taxon>
        <taxon>Tylenchomorpha</taxon>
        <taxon>Sphaerularioidea</taxon>
        <taxon>Anguinidae</taxon>
        <taxon>Anguininae</taxon>
        <taxon>Ditylenchus</taxon>
    </lineage>
</organism>
<protein>
    <submittedName>
        <fullName evidence="2">Uncharacterized protein</fullName>
    </submittedName>
</protein>
<evidence type="ECO:0000256" key="1">
    <source>
        <dbReference type="SAM" id="SignalP"/>
    </source>
</evidence>
<feature type="signal peptide" evidence="1">
    <location>
        <begin position="1"/>
        <end position="31"/>
    </location>
</feature>
<feature type="chain" id="PRO_5041998732" evidence="1">
    <location>
        <begin position="32"/>
        <end position="154"/>
    </location>
</feature>